<protein>
    <recommendedName>
        <fullName evidence="1">non-specific serine/threonine protein kinase</fullName>
        <ecNumber evidence="1">2.7.11.1</ecNumber>
    </recommendedName>
</protein>
<keyword evidence="8" id="KW-0472">Membrane</keyword>
<feature type="compositionally biased region" description="Pro residues" evidence="7">
    <location>
        <begin position="311"/>
        <end position="333"/>
    </location>
</feature>
<evidence type="ECO:0000259" key="9">
    <source>
        <dbReference type="PROSITE" id="PS50011"/>
    </source>
</evidence>
<dbReference type="EC" id="2.7.11.1" evidence="1"/>
<feature type="domain" description="Protein kinase" evidence="9">
    <location>
        <begin position="12"/>
        <end position="274"/>
    </location>
</feature>
<keyword evidence="8" id="KW-0812">Transmembrane</keyword>
<dbReference type="PANTHER" id="PTHR43289:SF6">
    <property type="entry name" value="SERINE_THREONINE-PROTEIN KINASE NEKL-3"/>
    <property type="match status" value="1"/>
</dbReference>
<reference evidence="10 11" key="1">
    <citation type="submission" date="2016-11" db="EMBL/GenBank/DDBJ databases">
        <authorList>
            <person name="Jaros S."/>
            <person name="Januszkiewicz K."/>
            <person name="Wedrychowicz H."/>
        </authorList>
    </citation>
    <scope>NUCLEOTIDE SEQUENCE [LARGE SCALE GENOMIC DNA]</scope>
    <source>
        <strain evidence="10 11">DSM 45627</strain>
    </source>
</reference>
<dbReference type="InterPro" id="IPR008271">
    <property type="entry name" value="Ser/Thr_kinase_AS"/>
</dbReference>
<dbReference type="STRING" id="1206085.SAMN05443575_4230"/>
<evidence type="ECO:0000256" key="4">
    <source>
        <dbReference type="ARBA" id="ARBA00022741"/>
    </source>
</evidence>
<feature type="compositionally biased region" description="Low complexity" evidence="7">
    <location>
        <begin position="377"/>
        <end position="434"/>
    </location>
</feature>
<dbReference type="AlphaFoldDB" id="A0A1M5UKR3"/>
<feature type="region of interest" description="Disordered" evidence="7">
    <location>
        <begin position="271"/>
        <end position="342"/>
    </location>
</feature>
<dbReference type="InterPro" id="IPR000719">
    <property type="entry name" value="Prot_kinase_dom"/>
</dbReference>
<feature type="transmembrane region" description="Helical" evidence="8">
    <location>
        <begin position="346"/>
        <end position="368"/>
    </location>
</feature>
<dbReference type="SMART" id="SM00220">
    <property type="entry name" value="S_TKc"/>
    <property type="match status" value="1"/>
</dbReference>
<organism evidence="10 11">
    <name type="scientific">Jatrophihabitans endophyticus</name>
    <dbReference type="NCBI Taxonomy" id="1206085"/>
    <lineage>
        <taxon>Bacteria</taxon>
        <taxon>Bacillati</taxon>
        <taxon>Actinomycetota</taxon>
        <taxon>Actinomycetes</taxon>
        <taxon>Jatrophihabitantales</taxon>
        <taxon>Jatrophihabitantaceae</taxon>
        <taxon>Jatrophihabitans</taxon>
    </lineage>
</organism>
<sequence length="533" mass="55817">MADAGYRVSGRYRLDRQLAVGGMGTVWLGYDETLRRPVAVKRLHLQPGLSAAQREEAVARAMREGRITARLHHPHAVQVWDVVDDTDGPCLIMQYVPSRSLATVVTEDGPLPPHEVARIGTQLAAALAAAHRVGIVHRDVKPANVLIAEDGTAKITDFGVSHALDDVTVTSTGMLSGTPAFLAPEVARGEASDAAADVYSLGSTLFLAVEGAAPFGTDANPMATLHRVASGRPAPLRRAGELAPVIEAMMAPSPADRPTMVQIAARLPDLHPLADDDGAAPAESPTRVLRRPPAVPVSPPSSTAPTERTPAPGPAPSPTPSPTPPSAPAPRPAARPTEPRRSRRRLALPLAAAVLVVALGLVLAVALLRGGSDGGDDAAAPAVPSASTRSAPSTAQPTGSTSPTPTPTTTSSSRSATSPAATRTTRPRRTSTPSDGQLAAAVVSYFRLVPGDLDAGWARLSRSFQQGRANGRATYDDYWGSVERVDVRNVQGDAPRSASAMLVYHYSDGRVVSQQTTFRFVREDGMLKIDAQT</sequence>
<feature type="compositionally biased region" description="Low complexity" evidence="7">
    <location>
        <begin position="300"/>
        <end position="310"/>
    </location>
</feature>
<evidence type="ECO:0000256" key="8">
    <source>
        <dbReference type="SAM" id="Phobius"/>
    </source>
</evidence>
<dbReference type="CDD" id="cd14014">
    <property type="entry name" value="STKc_PknB_like"/>
    <property type="match status" value="1"/>
</dbReference>
<evidence type="ECO:0000313" key="10">
    <source>
        <dbReference type="EMBL" id="SHH63541.1"/>
    </source>
</evidence>
<keyword evidence="8" id="KW-1133">Transmembrane helix</keyword>
<keyword evidence="11" id="KW-1185">Reference proteome</keyword>
<proteinExistence type="predicted"/>
<evidence type="ECO:0000256" key="1">
    <source>
        <dbReference type="ARBA" id="ARBA00012513"/>
    </source>
</evidence>
<keyword evidence="3" id="KW-0808">Transferase</keyword>
<feature type="region of interest" description="Disordered" evidence="7">
    <location>
        <begin position="372"/>
        <end position="436"/>
    </location>
</feature>
<dbReference type="SUPFAM" id="SSF56112">
    <property type="entry name" value="Protein kinase-like (PK-like)"/>
    <property type="match status" value="1"/>
</dbReference>
<dbReference type="Gene3D" id="1.10.510.10">
    <property type="entry name" value="Transferase(Phosphotransferase) domain 1"/>
    <property type="match status" value="1"/>
</dbReference>
<dbReference type="InterPro" id="IPR011009">
    <property type="entry name" value="Kinase-like_dom_sf"/>
</dbReference>
<evidence type="ECO:0000256" key="7">
    <source>
        <dbReference type="SAM" id="MobiDB-lite"/>
    </source>
</evidence>
<dbReference type="Gene3D" id="3.30.200.20">
    <property type="entry name" value="Phosphorylase Kinase, domain 1"/>
    <property type="match status" value="1"/>
</dbReference>
<evidence type="ECO:0000256" key="2">
    <source>
        <dbReference type="ARBA" id="ARBA00022527"/>
    </source>
</evidence>
<gene>
    <name evidence="10" type="ORF">SAMN05443575_4230</name>
</gene>
<dbReference type="PROSITE" id="PS00108">
    <property type="entry name" value="PROTEIN_KINASE_ST"/>
    <property type="match status" value="1"/>
</dbReference>
<dbReference type="PANTHER" id="PTHR43289">
    <property type="entry name" value="MITOGEN-ACTIVATED PROTEIN KINASE KINASE KINASE 20-RELATED"/>
    <property type="match status" value="1"/>
</dbReference>
<dbReference type="GO" id="GO:0004674">
    <property type="term" value="F:protein serine/threonine kinase activity"/>
    <property type="evidence" value="ECO:0007669"/>
    <property type="project" value="UniProtKB-KW"/>
</dbReference>
<dbReference type="GO" id="GO:0005524">
    <property type="term" value="F:ATP binding"/>
    <property type="evidence" value="ECO:0007669"/>
    <property type="project" value="UniProtKB-KW"/>
</dbReference>
<dbReference type="Proteomes" id="UP000186132">
    <property type="component" value="Unassembled WGS sequence"/>
</dbReference>
<dbReference type="Pfam" id="PF00069">
    <property type="entry name" value="Pkinase"/>
    <property type="match status" value="1"/>
</dbReference>
<evidence type="ECO:0000256" key="5">
    <source>
        <dbReference type="ARBA" id="ARBA00022777"/>
    </source>
</evidence>
<accession>A0A1M5UKR3</accession>
<evidence type="ECO:0000256" key="3">
    <source>
        <dbReference type="ARBA" id="ARBA00022679"/>
    </source>
</evidence>
<dbReference type="PROSITE" id="PS50011">
    <property type="entry name" value="PROTEIN_KINASE_DOM"/>
    <property type="match status" value="1"/>
</dbReference>
<keyword evidence="4" id="KW-0547">Nucleotide-binding</keyword>
<keyword evidence="5 10" id="KW-0418">Kinase</keyword>
<name>A0A1M5UKR3_9ACTN</name>
<evidence type="ECO:0000256" key="6">
    <source>
        <dbReference type="ARBA" id="ARBA00022840"/>
    </source>
</evidence>
<keyword evidence="2 10" id="KW-0723">Serine/threonine-protein kinase</keyword>
<dbReference type="RefSeq" id="WP_073392439.1">
    <property type="nucleotide sequence ID" value="NZ_FQVU01000009.1"/>
</dbReference>
<keyword evidence="6" id="KW-0067">ATP-binding</keyword>
<dbReference type="OrthoDB" id="9762169at2"/>
<dbReference type="EMBL" id="FQVU01000009">
    <property type="protein sequence ID" value="SHH63541.1"/>
    <property type="molecule type" value="Genomic_DNA"/>
</dbReference>
<evidence type="ECO:0000313" key="11">
    <source>
        <dbReference type="Proteomes" id="UP000186132"/>
    </source>
</evidence>